<keyword evidence="2" id="KW-1185">Reference proteome</keyword>
<evidence type="ECO:0000313" key="1">
    <source>
        <dbReference type="EMBL" id="KAG8635279.1"/>
    </source>
</evidence>
<gene>
    <name evidence="1" type="ORF">MANES_16G016200v8</name>
</gene>
<protein>
    <submittedName>
        <fullName evidence="1">Uncharacterized protein</fullName>
    </submittedName>
</protein>
<reference evidence="2" key="1">
    <citation type="journal article" date="2016" name="Nat. Biotechnol.">
        <title>Sequencing wild and cultivated cassava and related species reveals extensive interspecific hybridization and genetic diversity.</title>
        <authorList>
            <person name="Bredeson J.V."/>
            <person name="Lyons J.B."/>
            <person name="Prochnik S.E."/>
            <person name="Wu G.A."/>
            <person name="Ha C.M."/>
            <person name="Edsinger-Gonzales E."/>
            <person name="Grimwood J."/>
            <person name="Schmutz J."/>
            <person name="Rabbi I.Y."/>
            <person name="Egesi C."/>
            <person name="Nauluvula P."/>
            <person name="Lebot V."/>
            <person name="Ndunguru J."/>
            <person name="Mkamilo G."/>
            <person name="Bart R.S."/>
            <person name="Setter T.L."/>
            <person name="Gleadow R.M."/>
            <person name="Kulakow P."/>
            <person name="Ferguson M.E."/>
            <person name="Rounsley S."/>
            <person name="Rokhsar D.S."/>
        </authorList>
    </citation>
    <scope>NUCLEOTIDE SEQUENCE [LARGE SCALE GENOMIC DNA]</scope>
    <source>
        <strain evidence="2">cv. AM560-2</strain>
    </source>
</reference>
<comment type="caution">
    <text evidence="1">The sequence shown here is derived from an EMBL/GenBank/DDBJ whole genome shotgun (WGS) entry which is preliminary data.</text>
</comment>
<sequence length="585" mass="67501">MAFSAKATFTSSPNIPFPQDQTPKASKFFCQIEFKAALNPSNWSITHENSLPSTFSNQLIYLDDEQSSIIKVLLQDDFNMKNHKKKLRSLMHNVNKEGEDAAQGLAMVDAIQRLGIEYHFQEEIDMILQRHYMMHGTYNYNDLHEAALGFRLLRQEGYHVLAGVFDNFKDREGKFKQNVDYDIKGLLGLYEASQLSIGEEDHILDEAGDYSYRLLNSWVTQLDDNQARAVEKTLEYPHHKSLARFMAKHFIRDLQGGNIGWMNELQQLAKLDFTRVQSQCQQEILQISRWWKDLGLSAKLKFARNQPLKWYIWSMATLKDSNWSEQRIDLTKSISFIYLIDDIFDVHGTLDELILFTEVIKRWDISAAEQLPDYMRTCFKALDNVTNEISYKVYKQHGWNPVNSLRKAWGSLCSAFLVEGRWFASGQLPSAEEYLENGIVSSGVHVVLVHVFFLLGHGLTGEAVELVNSYPPIISSSATILRLWDDLGTAKDEDQDGHDGSYIEYYMKENEGCKVENAREQVKQKILEAWKQLNKECLFRKPFSSTFTDACLNLARMVPLMYNYDHKQRLPVLECLVNSLLTETV</sequence>
<dbReference type="Proteomes" id="UP000091857">
    <property type="component" value="Chromosome 16"/>
</dbReference>
<evidence type="ECO:0000313" key="2">
    <source>
        <dbReference type="Proteomes" id="UP000091857"/>
    </source>
</evidence>
<organism evidence="1 2">
    <name type="scientific">Manihot esculenta</name>
    <name type="common">Cassava</name>
    <name type="synonym">Jatropha manihot</name>
    <dbReference type="NCBI Taxonomy" id="3983"/>
    <lineage>
        <taxon>Eukaryota</taxon>
        <taxon>Viridiplantae</taxon>
        <taxon>Streptophyta</taxon>
        <taxon>Embryophyta</taxon>
        <taxon>Tracheophyta</taxon>
        <taxon>Spermatophyta</taxon>
        <taxon>Magnoliopsida</taxon>
        <taxon>eudicotyledons</taxon>
        <taxon>Gunneridae</taxon>
        <taxon>Pentapetalae</taxon>
        <taxon>rosids</taxon>
        <taxon>fabids</taxon>
        <taxon>Malpighiales</taxon>
        <taxon>Euphorbiaceae</taxon>
        <taxon>Crotonoideae</taxon>
        <taxon>Manihoteae</taxon>
        <taxon>Manihot</taxon>
    </lineage>
</organism>
<name>A0ACB7G613_MANES</name>
<dbReference type="EMBL" id="CM004402">
    <property type="protein sequence ID" value="KAG8635279.1"/>
    <property type="molecule type" value="Genomic_DNA"/>
</dbReference>
<feature type="non-terminal residue" evidence="1">
    <location>
        <position position="585"/>
    </location>
</feature>
<accession>A0ACB7G613</accession>
<proteinExistence type="predicted"/>